<dbReference type="Proteomes" id="UP000189883">
    <property type="component" value="Chromosome"/>
</dbReference>
<evidence type="ECO:0000313" key="3">
    <source>
        <dbReference type="Proteomes" id="UP000189883"/>
    </source>
</evidence>
<feature type="signal peptide" evidence="1">
    <location>
        <begin position="1"/>
        <end position="17"/>
    </location>
</feature>
<accession>A0A1S7DSX0</accession>
<reference evidence="2 3" key="1">
    <citation type="submission" date="2015-06" db="EMBL/GenBank/DDBJ databases">
        <title>R. anatipestifer strain HXb2 is the most virulent strain so far, and the genome sequence would help us uncover the pathogenesis.</title>
        <authorList>
            <person name="Hu Q."/>
            <person name="Qi J."/>
            <person name="Bo H."/>
            <person name="Liu G."/>
            <person name="Tao M."/>
            <person name="Ding Y."/>
            <person name="Xue Y."/>
        </authorList>
    </citation>
    <scope>NUCLEOTIDE SEQUENCE [LARGE SCALE GENOMIC DNA]</scope>
    <source>
        <strain evidence="2 3">HXb2</strain>
    </source>
</reference>
<dbReference type="AlphaFoldDB" id="A0A1S7DSX0"/>
<dbReference type="EMBL" id="CP011859">
    <property type="protein sequence ID" value="AQY22222.1"/>
    <property type="molecule type" value="Genomic_DNA"/>
</dbReference>
<dbReference type="RefSeq" id="WP_079207436.1">
    <property type="nucleotide sequence ID" value="NZ_CP011859.1"/>
</dbReference>
<feature type="chain" id="PRO_5013023756" evidence="1">
    <location>
        <begin position="18"/>
        <end position="641"/>
    </location>
</feature>
<organism evidence="2 3">
    <name type="scientific">Riemerella anatipestifer</name>
    <name type="common">Moraxella anatipestifer</name>
    <dbReference type="NCBI Taxonomy" id="34085"/>
    <lineage>
        <taxon>Bacteria</taxon>
        <taxon>Pseudomonadati</taxon>
        <taxon>Bacteroidota</taxon>
        <taxon>Flavobacteriia</taxon>
        <taxon>Flavobacteriales</taxon>
        <taxon>Weeksellaceae</taxon>
        <taxon>Riemerella</taxon>
    </lineage>
</organism>
<proteinExistence type="predicted"/>
<evidence type="ECO:0000313" key="2">
    <source>
        <dbReference type="EMBL" id="AQY22222.1"/>
    </source>
</evidence>
<gene>
    <name evidence="2" type="ORF">AB406_1274</name>
</gene>
<name>A0A1S7DSX0_RIEAN</name>
<sequence length="641" mass="69186">MKKILLCVVFLPLVLNAQDYSGRVGINTKEPQATLDISKKELNTLPSGHTQGVLFPEFSTTERSTFTNPKKGTMIYNTDKECIEIYRGILGGVHQWACLPDVGSSKAQSVAVTPQGFEGSYVGGIPLIATNKVKFKLENNSFSSVNSSFADAVNIQNGNASISITSCSWTLLPSGTGGNCFGSNTVNLASGQAALLTYTMSGTPETGTLTANFSKLGAQADQQTQVGQVGLGSATITSPKTEYVVSLTYNGTTPKTEVQGKINNTTDKLIVKIPYENGSGSYNAVTSQEVTTAIGQDGDTNTVKLTIPQGNFMAKGSLDATIVVGGTDSQYKVRLLQPGEEYIIATIPYTLNGQQYSVVLKGIGGIPDRCFGKTTFDCVGYGSTTEKEHQFIYLPIQGPDGKTWLNNNLGAEYARVGSQWFNPTRQAGALDYTKTTTAEPLSTPTAEQIKKDWRAYGSLFQWQRKPDGHELITWTNATSGTPKYSGFGSVSSSWTNAGTNKFIPYNNNSVGSWVNSSTNQSGPHNLWQVNGSNNPCPSGYHVPTHAEQKALHNAILGYNAGTSSIGSNKMWNEQVLRLPASGNREASNTVFSNRSSSGFLWSSEQYDSNYTWSLWFNSGSSYAGYRSFRAYGFSVRCIKDN</sequence>
<keyword evidence="1" id="KW-0732">Signal</keyword>
<protein>
    <submittedName>
        <fullName evidence="2">Uncharacterized protein</fullName>
    </submittedName>
</protein>
<evidence type="ECO:0000256" key="1">
    <source>
        <dbReference type="SAM" id="SignalP"/>
    </source>
</evidence>